<feature type="compositionally biased region" description="Acidic residues" evidence="1">
    <location>
        <begin position="86"/>
        <end position="100"/>
    </location>
</feature>
<gene>
    <name evidence="2" type="ORF">ACH5RR_010729</name>
</gene>
<feature type="region of interest" description="Disordered" evidence="1">
    <location>
        <begin position="73"/>
        <end position="107"/>
    </location>
</feature>
<sequence>MDRRNYVDISSCMLFEATGDSEADFDTSVNIDNMGASSEDTAGLAEDDAFSCSCENECNDFDHRTEDYVYFGDHDEEEKKESVHEYEEEEEDDDEDEDETVNQVLRTNDHNYMAGVKILKRNIDHQALNEEFIEEGSRKKLKVCRSGFMSERDKDRHFWETCLAS</sequence>
<name>A0ABD3AJQ5_9GENT</name>
<keyword evidence="3" id="KW-1185">Reference proteome</keyword>
<protein>
    <submittedName>
        <fullName evidence="2">Uncharacterized protein</fullName>
    </submittedName>
</protein>
<dbReference type="PANTHER" id="PTHR35726">
    <property type="entry name" value="GLUTAMIC ACID-RICH PROTEIN-LIKE"/>
    <property type="match status" value="1"/>
</dbReference>
<evidence type="ECO:0000313" key="3">
    <source>
        <dbReference type="Proteomes" id="UP001630127"/>
    </source>
</evidence>
<dbReference type="AlphaFoldDB" id="A0ABD3AJQ5"/>
<evidence type="ECO:0000256" key="1">
    <source>
        <dbReference type="SAM" id="MobiDB-lite"/>
    </source>
</evidence>
<evidence type="ECO:0000313" key="2">
    <source>
        <dbReference type="EMBL" id="KAL3531407.1"/>
    </source>
</evidence>
<dbReference type="Proteomes" id="UP001630127">
    <property type="component" value="Unassembled WGS sequence"/>
</dbReference>
<dbReference type="PANTHER" id="PTHR35726:SF4">
    <property type="entry name" value="GLUTAMIC ACID-RICH PROTEIN-LIKE"/>
    <property type="match status" value="1"/>
</dbReference>
<comment type="caution">
    <text evidence="2">The sequence shown here is derived from an EMBL/GenBank/DDBJ whole genome shotgun (WGS) entry which is preliminary data.</text>
</comment>
<proteinExistence type="predicted"/>
<reference evidence="2 3" key="1">
    <citation type="submission" date="2024-11" db="EMBL/GenBank/DDBJ databases">
        <title>A near-complete genome assembly of Cinchona calisaya.</title>
        <authorList>
            <person name="Lian D.C."/>
            <person name="Zhao X.W."/>
            <person name="Wei L."/>
        </authorList>
    </citation>
    <scope>NUCLEOTIDE SEQUENCE [LARGE SCALE GENOMIC DNA]</scope>
    <source>
        <tissue evidence="2">Nenye</tissue>
    </source>
</reference>
<organism evidence="2 3">
    <name type="scientific">Cinchona calisaya</name>
    <dbReference type="NCBI Taxonomy" id="153742"/>
    <lineage>
        <taxon>Eukaryota</taxon>
        <taxon>Viridiplantae</taxon>
        <taxon>Streptophyta</taxon>
        <taxon>Embryophyta</taxon>
        <taxon>Tracheophyta</taxon>
        <taxon>Spermatophyta</taxon>
        <taxon>Magnoliopsida</taxon>
        <taxon>eudicotyledons</taxon>
        <taxon>Gunneridae</taxon>
        <taxon>Pentapetalae</taxon>
        <taxon>asterids</taxon>
        <taxon>lamiids</taxon>
        <taxon>Gentianales</taxon>
        <taxon>Rubiaceae</taxon>
        <taxon>Cinchonoideae</taxon>
        <taxon>Cinchoneae</taxon>
        <taxon>Cinchona</taxon>
    </lineage>
</organism>
<dbReference type="EMBL" id="JBJUIK010000004">
    <property type="protein sequence ID" value="KAL3531407.1"/>
    <property type="molecule type" value="Genomic_DNA"/>
</dbReference>
<accession>A0ABD3AJQ5</accession>